<proteinExistence type="inferred from homology"/>
<sequence length="515" mass="56354">MESLAPRKAEPEGNDALPVAEAGDLGDRSLATSEPASDLKEEVKGSVYGRSGALDGSGLVMKADKHSTERPDRLQGSTRIYRSSIKIDVPNIVSVSAYADLTLSGSAGLCVHTIHHPIYLVADAWESLEEWLDAIRVVCAIFTQECMGAAERACIGVMESSSGEGKKEQVIGFVRSWASLYEKIEAGEKKASMLDRQKFRGRNPKAIIFSPHQSSWLVHDSPDVSRPLLLRTILTLRCAGTLPYRPEARAVGGGEPGRRTMEDAASTSVAQPSSATSFLRLLGLLKQPDADPDPFPTRHLELDESDVVWSSPSEEPSSSPSPSSCDDRDSVDCFSSPSPGLVRSSVPGSSFSLFGRFRRRLVPERCGLSAALAEDRLPLVLQRCTTESTTRPVAMPEGRAVEALVAGRVAHHQSAPVNVPVWPRWRNERKDDVVDGLEEEEGREDEEADGEEEMVPPHVIVARSHVMTFSVFEGVGRTLKGRDLRRVRNAVLQKTGFLDLLAIFLIRFDFLEYPL</sequence>
<reference evidence="3" key="1">
    <citation type="submission" date="2022-05" db="EMBL/GenBank/DDBJ databases">
        <title>The Musa troglodytarum L. genome provides insights into the mechanism of non-climacteric behaviour and enrichment of carotenoids.</title>
        <authorList>
            <person name="Wang J."/>
        </authorList>
    </citation>
    <scope>NUCLEOTIDE SEQUENCE</scope>
    <source>
        <tissue evidence="3">Leaf</tissue>
    </source>
</reference>
<dbReference type="AlphaFoldDB" id="A0A9E7JLD3"/>
<evidence type="ECO:0000313" key="4">
    <source>
        <dbReference type="Proteomes" id="UP001055439"/>
    </source>
</evidence>
<evidence type="ECO:0000256" key="2">
    <source>
        <dbReference type="SAM" id="MobiDB-lite"/>
    </source>
</evidence>
<evidence type="ECO:0000313" key="3">
    <source>
        <dbReference type="EMBL" id="URD85427.1"/>
    </source>
</evidence>
<dbReference type="EMBL" id="CP097504">
    <property type="protein sequence ID" value="URD85427.1"/>
    <property type="molecule type" value="Genomic_DNA"/>
</dbReference>
<feature type="compositionally biased region" description="Acidic residues" evidence="2">
    <location>
        <begin position="434"/>
        <end position="453"/>
    </location>
</feature>
<feature type="region of interest" description="Disordered" evidence="2">
    <location>
        <begin position="433"/>
        <end position="453"/>
    </location>
</feature>
<feature type="region of interest" description="Disordered" evidence="2">
    <location>
        <begin position="305"/>
        <end position="340"/>
    </location>
</feature>
<name>A0A9E7JLD3_9LILI</name>
<feature type="compositionally biased region" description="Low complexity" evidence="2">
    <location>
        <begin position="307"/>
        <end position="324"/>
    </location>
</feature>
<keyword evidence="4" id="KW-1185">Reference proteome</keyword>
<feature type="region of interest" description="Disordered" evidence="2">
    <location>
        <begin position="246"/>
        <end position="272"/>
    </location>
</feature>
<dbReference type="InterPro" id="IPR007608">
    <property type="entry name" value="Senescence_reg_S40"/>
</dbReference>
<organism evidence="3 4">
    <name type="scientific">Musa troglodytarum</name>
    <name type="common">fe'i banana</name>
    <dbReference type="NCBI Taxonomy" id="320322"/>
    <lineage>
        <taxon>Eukaryota</taxon>
        <taxon>Viridiplantae</taxon>
        <taxon>Streptophyta</taxon>
        <taxon>Embryophyta</taxon>
        <taxon>Tracheophyta</taxon>
        <taxon>Spermatophyta</taxon>
        <taxon>Magnoliopsida</taxon>
        <taxon>Liliopsida</taxon>
        <taxon>Zingiberales</taxon>
        <taxon>Musaceae</taxon>
        <taxon>Musa</taxon>
    </lineage>
</organism>
<comment type="similarity">
    <text evidence="1">Belongs to the senescence regulator S40 family.</text>
</comment>
<protein>
    <submittedName>
        <fullName evidence="3">Uncharacterized protein</fullName>
    </submittedName>
</protein>
<evidence type="ECO:0000256" key="1">
    <source>
        <dbReference type="ARBA" id="ARBA00034773"/>
    </source>
</evidence>
<dbReference type="PANTHER" id="PTHR33083">
    <property type="entry name" value="EXPRESSED PROTEIN"/>
    <property type="match status" value="1"/>
</dbReference>
<accession>A0A9E7JLD3</accession>
<feature type="compositionally biased region" description="Basic and acidic residues" evidence="2">
    <location>
        <begin position="1"/>
        <end position="11"/>
    </location>
</feature>
<dbReference type="Proteomes" id="UP001055439">
    <property type="component" value="Chromosome 2"/>
</dbReference>
<gene>
    <name evidence="3" type="ORF">MUK42_28792</name>
</gene>
<dbReference type="OrthoDB" id="684536at2759"/>
<dbReference type="GO" id="GO:0010150">
    <property type="term" value="P:leaf senescence"/>
    <property type="evidence" value="ECO:0007669"/>
    <property type="project" value="UniProtKB-ARBA"/>
</dbReference>
<dbReference type="PANTHER" id="PTHR33083:SF123">
    <property type="entry name" value="EXPRESSED PROTEIN"/>
    <property type="match status" value="1"/>
</dbReference>
<feature type="region of interest" description="Disordered" evidence="2">
    <location>
        <begin position="1"/>
        <end position="42"/>
    </location>
</feature>
<dbReference type="Pfam" id="PF04520">
    <property type="entry name" value="Senescence_reg"/>
    <property type="match status" value="1"/>
</dbReference>